<comment type="cofactor">
    <cofactor evidence="1">
        <name>FAD</name>
        <dbReference type="ChEBI" id="CHEBI:57692"/>
    </cofactor>
</comment>
<dbReference type="PANTHER" id="PTHR43098">
    <property type="entry name" value="L-ORNITHINE N(5)-MONOOXYGENASE-RELATED"/>
    <property type="match status" value="1"/>
</dbReference>
<evidence type="ECO:0000256" key="2">
    <source>
        <dbReference type="ARBA" id="ARBA00010139"/>
    </source>
</evidence>
<keyword evidence="6" id="KW-0560">Oxidoreductase</keyword>
<evidence type="ECO:0000256" key="1">
    <source>
        <dbReference type="ARBA" id="ARBA00001974"/>
    </source>
</evidence>
<dbReference type="Gene3D" id="3.50.50.60">
    <property type="entry name" value="FAD/NAD(P)-binding domain"/>
    <property type="match status" value="2"/>
</dbReference>
<dbReference type="InterPro" id="IPR050775">
    <property type="entry name" value="FAD-binding_Monooxygenases"/>
</dbReference>
<keyword evidence="4" id="KW-0274">FAD</keyword>
<gene>
    <name evidence="8" type="ORF">GYA93_09205</name>
</gene>
<comment type="similarity">
    <text evidence="2">Belongs to the FAD-binding monooxygenase family.</text>
</comment>
<name>A0A7K3LNI3_9ACTN</name>
<dbReference type="AlphaFoldDB" id="A0A7K3LNI3"/>
<dbReference type="GO" id="GO:0050661">
    <property type="term" value="F:NADP binding"/>
    <property type="evidence" value="ECO:0007669"/>
    <property type="project" value="InterPro"/>
</dbReference>
<evidence type="ECO:0000256" key="5">
    <source>
        <dbReference type="ARBA" id="ARBA00022857"/>
    </source>
</evidence>
<dbReference type="SUPFAM" id="SSF51905">
    <property type="entry name" value="FAD/NAD(P)-binding domain"/>
    <property type="match status" value="2"/>
</dbReference>
<keyword evidence="3" id="KW-0285">Flavoprotein</keyword>
<evidence type="ECO:0000256" key="3">
    <source>
        <dbReference type="ARBA" id="ARBA00022630"/>
    </source>
</evidence>
<dbReference type="GO" id="GO:0050660">
    <property type="term" value="F:flavin adenine dinucleotide binding"/>
    <property type="evidence" value="ECO:0007669"/>
    <property type="project" value="InterPro"/>
</dbReference>
<dbReference type="Pfam" id="PF00743">
    <property type="entry name" value="FMO-like"/>
    <property type="match status" value="1"/>
</dbReference>
<keyword evidence="7" id="KW-0503">Monooxygenase</keyword>
<dbReference type="EMBL" id="JAADZU010000023">
    <property type="protein sequence ID" value="NDK89753.1"/>
    <property type="molecule type" value="Genomic_DNA"/>
</dbReference>
<evidence type="ECO:0000313" key="8">
    <source>
        <dbReference type="EMBL" id="NDK89753.1"/>
    </source>
</evidence>
<dbReference type="InterPro" id="IPR020946">
    <property type="entry name" value="Flavin_mOase-like"/>
</dbReference>
<dbReference type="InterPro" id="IPR036188">
    <property type="entry name" value="FAD/NAD-bd_sf"/>
</dbReference>
<evidence type="ECO:0000256" key="4">
    <source>
        <dbReference type="ARBA" id="ARBA00022827"/>
    </source>
</evidence>
<dbReference type="PANTHER" id="PTHR43098:SF3">
    <property type="entry name" value="L-ORNITHINE N(5)-MONOOXYGENASE-RELATED"/>
    <property type="match status" value="1"/>
</dbReference>
<comment type="caution">
    <text evidence="8">The sequence shown here is derived from an EMBL/GenBank/DDBJ whole genome shotgun (WGS) entry which is preliminary data.</text>
</comment>
<evidence type="ECO:0000256" key="7">
    <source>
        <dbReference type="ARBA" id="ARBA00023033"/>
    </source>
</evidence>
<organism evidence="8 9">
    <name type="scientific">Gordonia desulfuricans</name>
    <dbReference type="NCBI Taxonomy" id="89051"/>
    <lineage>
        <taxon>Bacteria</taxon>
        <taxon>Bacillati</taxon>
        <taxon>Actinomycetota</taxon>
        <taxon>Actinomycetes</taxon>
        <taxon>Mycobacteriales</taxon>
        <taxon>Gordoniaceae</taxon>
        <taxon>Gordonia</taxon>
    </lineage>
</organism>
<evidence type="ECO:0000313" key="9">
    <source>
        <dbReference type="Proteomes" id="UP000466307"/>
    </source>
</evidence>
<keyword evidence="5" id="KW-0521">NADP</keyword>
<keyword evidence="9" id="KW-1185">Reference proteome</keyword>
<protein>
    <submittedName>
        <fullName evidence="8">NAD(P)/FAD-dependent oxidoreductase</fullName>
    </submittedName>
</protein>
<dbReference type="Proteomes" id="UP000466307">
    <property type="component" value="Unassembled WGS sequence"/>
</dbReference>
<proteinExistence type="inferred from homology"/>
<evidence type="ECO:0000256" key="6">
    <source>
        <dbReference type="ARBA" id="ARBA00023002"/>
    </source>
</evidence>
<sequence>MMATTTLDAAVIGTGVAGLYQLHMLREQGLDVRAYDKASGVGGTWYWNRYPGARFDSEAYIYQYLFNEELYKGWSWSQRFPGQPEIEQWLNYVADSLDLRRDISLETEIVSAVFDEDANRWTLTTADGDTIDAQFLITCCGMLSAPMHDLFPGQGDFDGQLVHTARWPKEGIDFAGKRVGVIGNGATGIQVIQSIAAEVDELTVFIRTPQYALPMKNPSYGQTEVDWYKSRFGELKETLPTTFTGFEYDFTDAWADLTPEQRRAKLEADYDNGSLKLWLASFAEIFADEEISEEVSEFVREKMRARLQDPDLCELLIPTDYGFGTHRVPLETNYLEVYHRDNVTAVPVRDNPIARIVENGIILADGTLHELDVIIMATGFDAGTGALTRIDIRGRGGRSLKEDWSRDIRTTMGLMVHGYPNMLTTAVPLAPSAALCNMTTCLQQQTEWINEAIRYMGEHGKTVIEPTAAGEDAWVAHHDELADANLISRTNSWYVGSNVPGKPRRVLSYVGGVGAYREATLEAAAAGYKGFSLT</sequence>
<dbReference type="GO" id="GO:0004499">
    <property type="term" value="F:N,N-dimethylaniline monooxygenase activity"/>
    <property type="evidence" value="ECO:0007669"/>
    <property type="project" value="InterPro"/>
</dbReference>
<reference evidence="8 9" key="1">
    <citation type="submission" date="2020-01" db="EMBL/GenBank/DDBJ databases">
        <title>Investigation of new actinobacteria for the biodesulphurisation of diesel fuel.</title>
        <authorList>
            <person name="Athi Narayanan S.M."/>
        </authorList>
    </citation>
    <scope>NUCLEOTIDE SEQUENCE [LARGE SCALE GENOMIC DNA]</scope>
    <source>
        <strain evidence="8 9">213E</strain>
    </source>
</reference>
<accession>A0A7K3LNI3</accession>